<accession>A0ACC2UIA3</accession>
<name>A0ACC2UIA3_9FUNG</name>
<proteinExistence type="predicted"/>
<evidence type="ECO:0000313" key="2">
    <source>
        <dbReference type="Proteomes" id="UP001165960"/>
    </source>
</evidence>
<organism evidence="1 2">
    <name type="scientific">Entomophthora muscae</name>
    <dbReference type="NCBI Taxonomy" id="34485"/>
    <lineage>
        <taxon>Eukaryota</taxon>
        <taxon>Fungi</taxon>
        <taxon>Fungi incertae sedis</taxon>
        <taxon>Zoopagomycota</taxon>
        <taxon>Entomophthoromycotina</taxon>
        <taxon>Entomophthoromycetes</taxon>
        <taxon>Entomophthorales</taxon>
        <taxon>Entomophthoraceae</taxon>
        <taxon>Entomophthora</taxon>
    </lineage>
</organism>
<protein>
    <submittedName>
        <fullName evidence="1">Uncharacterized protein</fullName>
    </submittedName>
</protein>
<dbReference type="EMBL" id="QTSX02000720">
    <property type="protein sequence ID" value="KAJ9086445.1"/>
    <property type="molecule type" value="Genomic_DNA"/>
</dbReference>
<reference evidence="1" key="1">
    <citation type="submission" date="2022-04" db="EMBL/GenBank/DDBJ databases">
        <title>Genome of the entomopathogenic fungus Entomophthora muscae.</title>
        <authorList>
            <person name="Elya C."/>
            <person name="Lovett B.R."/>
            <person name="Lee E."/>
            <person name="Macias A.M."/>
            <person name="Hajek A.E."/>
            <person name="De Bivort B.L."/>
            <person name="Kasson M.T."/>
            <person name="De Fine Licht H.H."/>
            <person name="Stajich J.E."/>
        </authorList>
    </citation>
    <scope>NUCLEOTIDE SEQUENCE</scope>
    <source>
        <strain evidence="1">Berkeley</strain>
    </source>
</reference>
<gene>
    <name evidence="1" type="ORF">DSO57_1004168</name>
</gene>
<dbReference type="Proteomes" id="UP001165960">
    <property type="component" value="Unassembled WGS sequence"/>
</dbReference>
<evidence type="ECO:0000313" key="1">
    <source>
        <dbReference type="EMBL" id="KAJ9086445.1"/>
    </source>
</evidence>
<comment type="caution">
    <text evidence="1">The sequence shown here is derived from an EMBL/GenBank/DDBJ whole genome shotgun (WGS) entry which is preliminary data.</text>
</comment>
<sequence length="297" mass="32694">MVSVAIILGFPLVYGLNHTKPLKLPSTFDPSGTISALSLDNGGIIATLGKLDYSYQNIVNGKKYFGGKGDVFSRELYFNSSDEAYTYDGATNLVRVQRINSEIQVKDLFSVPGHFLFDISVGKTGVYVSSLTQQDPDNATSAVWKFTNGNFSKLHDIPGTLHRITLSPNETSMYGIVKTSNKERSIISLPLGNSTSLPQTVVTTHDEFKSGLSSIECDNQGNLYVANYDENINVYGPDHRFKYNISTTLVLRAMVISNTSSQTLYVGGQTEASNRNESGIEYLELNPSHERLHKPTK</sequence>
<keyword evidence="2" id="KW-1185">Reference proteome</keyword>